<dbReference type="Pfam" id="PF07261">
    <property type="entry name" value="DnaB_2"/>
    <property type="match status" value="1"/>
</dbReference>
<dbReference type="InterPro" id="IPR036388">
    <property type="entry name" value="WH-like_DNA-bd_sf"/>
</dbReference>
<dbReference type="InterPro" id="IPR006343">
    <property type="entry name" value="DnaB/C_C"/>
</dbReference>
<dbReference type="NCBIfam" id="TIGR01446">
    <property type="entry name" value="DnaD_dom"/>
    <property type="match status" value="1"/>
</dbReference>
<feature type="domain" description="DnaB/C C-terminal" evidence="2">
    <location>
        <begin position="125"/>
        <end position="194"/>
    </location>
</feature>
<comment type="caution">
    <text evidence="4">The sequence shown here is derived from an EMBL/GenBank/DDBJ whole genome shotgun (WGS) entry which is preliminary data.</text>
</comment>
<dbReference type="RefSeq" id="WP_109984283.1">
    <property type="nucleotide sequence ID" value="NZ_JAJUIE010000002.1"/>
</dbReference>
<name>A0A317L0V4_9BACI</name>
<dbReference type="PANTHER" id="PTHR37293:SF6">
    <property type="entry name" value="DNA REPLICATION PROTEIN DNAD"/>
    <property type="match status" value="1"/>
</dbReference>
<evidence type="ECO:0000256" key="1">
    <source>
        <dbReference type="ARBA" id="ARBA00093462"/>
    </source>
</evidence>
<gene>
    <name evidence="4" type="ORF">DLJ74_09580</name>
</gene>
<dbReference type="SUPFAM" id="SSF158499">
    <property type="entry name" value="DnaD domain-like"/>
    <property type="match status" value="1"/>
</dbReference>
<proteinExistence type="inferred from homology"/>
<evidence type="ECO:0000313" key="4">
    <source>
        <dbReference type="EMBL" id="PWU68670.1"/>
    </source>
</evidence>
<protein>
    <submittedName>
        <fullName evidence="4">DNA replication protein DnaD</fullName>
    </submittedName>
</protein>
<dbReference type="AlphaFoldDB" id="A0A317L0V4"/>
<dbReference type="EMBL" id="QGTD01000008">
    <property type="protein sequence ID" value="PWU68670.1"/>
    <property type="molecule type" value="Genomic_DNA"/>
</dbReference>
<dbReference type="PANTHER" id="PTHR37293">
    <property type="entry name" value="PHAGE REPLICATION PROTEIN-RELATED"/>
    <property type="match status" value="1"/>
</dbReference>
<dbReference type="Pfam" id="PF21984">
    <property type="entry name" value="DnaD_N"/>
    <property type="match status" value="1"/>
</dbReference>
<comment type="similarity">
    <text evidence="1">Belongs to the DnaB/DnaD family.</text>
</comment>
<evidence type="ECO:0000259" key="3">
    <source>
        <dbReference type="Pfam" id="PF21984"/>
    </source>
</evidence>
<dbReference type="OrthoDB" id="9770238at2"/>
<organism evidence="4 5">
    <name type="scientific">Gracilibacillus dipsosauri</name>
    <dbReference type="NCBI Taxonomy" id="178340"/>
    <lineage>
        <taxon>Bacteria</taxon>
        <taxon>Bacillati</taxon>
        <taxon>Bacillota</taxon>
        <taxon>Bacilli</taxon>
        <taxon>Bacillales</taxon>
        <taxon>Bacillaceae</taxon>
        <taxon>Gracilibacillus</taxon>
    </lineage>
</organism>
<dbReference type="InterPro" id="IPR053162">
    <property type="entry name" value="DnaD"/>
</dbReference>
<feature type="domain" description="DnaD N-terminal" evidence="3">
    <location>
        <begin position="15"/>
        <end position="111"/>
    </location>
</feature>
<evidence type="ECO:0000313" key="5">
    <source>
        <dbReference type="Proteomes" id="UP000245624"/>
    </source>
</evidence>
<reference evidence="4 5" key="1">
    <citation type="submission" date="2018-05" db="EMBL/GenBank/DDBJ databases">
        <title>Genomic analysis of Gracilibacillus dipsosauri DD1 reveals novel features of a salt-tolerant amylase.</title>
        <authorList>
            <person name="Deutch C.E."/>
            <person name="Yang S."/>
        </authorList>
    </citation>
    <scope>NUCLEOTIDE SEQUENCE [LARGE SCALE GENOMIC DNA]</scope>
    <source>
        <strain evidence="4 5">DD1</strain>
    </source>
</reference>
<dbReference type="Gene3D" id="1.10.10.10">
    <property type="entry name" value="Winged helix-like DNA-binding domain superfamily/Winged helix DNA-binding domain"/>
    <property type="match status" value="1"/>
</dbReference>
<dbReference type="InterPro" id="IPR034829">
    <property type="entry name" value="DnaD-like_sf"/>
</dbReference>
<dbReference type="SUPFAM" id="SSF46785">
    <property type="entry name" value="Winged helix' DNA-binding domain"/>
    <property type="match status" value="1"/>
</dbReference>
<dbReference type="Proteomes" id="UP000245624">
    <property type="component" value="Unassembled WGS sequence"/>
</dbReference>
<accession>A0A317L0V4</accession>
<sequence>MNDKISNVLFDQINIPTSLLYHYKDLGLDEKQVMLLVQIYISQKNTIYFPTPEQLAQHVTMSMEECSGLLRQLIQQGFLKIEEEENDDVIKEIYSLEPLWNKLFVENDGKEDKEDKQVGEMFLRFEREFGRPLSPFEIERVNQWLDGEQHSIELIYAALREAVLMSKLNFNYIDRILFDWKKKGIQSPVQARESSKAFHGKKIDNKGNNTNSSKKSLYYNWLED</sequence>
<keyword evidence="5" id="KW-1185">Reference proteome</keyword>
<dbReference type="InterPro" id="IPR036390">
    <property type="entry name" value="WH_DNA-bd_sf"/>
</dbReference>
<dbReference type="InterPro" id="IPR053843">
    <property type="entry name" value="DnaD_N"/>
</dbReference>
<evidence type="ECO:0000259" key="2">
    <source>
        <dbReference type="Pfam" id="PF07261"/>
    </source>
</evidence>
<dbReference type="Gene3D" id="1.10.10.630">
    <property type="entry name" value="DnaD domain-like"/>
    <property type="match status" value="1"/>
</dbReference>